<dbReference type="InterPro" id="IPR036249">
    <property type="entry name" value="Thioredoxin-like_sf"/>
</dbReference>
<dbReference type="GO" id="GO:0005737">
    <property type="term" value="C:cytoplasm"/>
    <property type="evidence" value="ECO:0007669"/>
    <property type="project" value="TreeGrafter"/>
</dbReference>
<dbReference type="InterPro" id="IPR036282">
    <property type="entry name" value="Glutathione-S-Trfase_C_sf"/>
</dbReference>
<dbReference type="Pfam" id="PF13417">
    <property type="entry name" value="GST_N_3"/>
    <property type="match status" value="1"/>
</dbReference>
<dbReference type="EMBL" id="GU568016">
    <property type="protein sequence ID" value="ADI23483.1"/>
    <property type="molecule type" value="Genomic_DNA"/>
</dbReference>
<feature type="domain" description="GST N-terminal" evidence="1">
    <location>
        <begin position="3"/>
        <end position="85"/>
    </location>
</feature>
<evidence type="ECO:0000259" key="1">
    <source>
        <dbReference type="PROSITE" id="PS50404"/>
    </source>
</evidence>
<name>E7C7Q9_9GAMM</name>
<reference evidence="2" key="1">
    <citation type="submission" date="2010-01" db="EMBL/GenBank/DDBJ databases">
        <title>Genome fragments of uncultured bacteria from the North Pacific subtropical Gyre.</title>
        <authorList>
            <person name="Pham V.D."/>
            <person name="Delong E.F."/>
        </authorList>
    </citation>
    <scope>NUCLEOTIDE SEQUENCE</scope>
</reference>
<dbReference type="Gene3D" id="3.40.30.10">
    <property type="entry name" value="Glutaredoxin"/>
    <property type="match status" value="1"/>
</dbReference>
<dbReference type="PANTHER" id="PTHR12289:SF67">
    <property type="match status" value="1"/>
</dbReference>
<dbReference type="InterPro" id="IPR004045">
    <property type="entry name" value="Glutathione_S-Trfase_N"/>
</dbReference>
<dbReference type="SUPFAM" id="SSF47616">
    <property type="entry name" value="GST C-terminal domain-like"/>
    <property type="match status" value="1"/>
</dbReference>
<accession>E7C7Q9</accession>
<dbReference type="CDD" id="cd00570">
    <property type="entry name" value="GST_N_family"/>
    <property type="match status" value="1"/>
</dbReference>
<dbReference type="InterPro" id="IPR050931">
    <property type="entry name" value="Mito_Protein_Transport_Metaxin"/>
</dbReference>
<organism evidence="2">
    <name type="scientific">uncultured gamma proteobacterium HF0770_40P16</name>
    <dbReference type="NCBI Taxonomy" id="723580"/>
    <lineage>
        <taxon>Bacteria</taxon>
        <taxon>Pseudomonadati</taxon>
        <taxon>Pseudomonadota</taxon>
        <taxon>Gammaproteobacteria</taxon>
        <taxon>environmental samples</taxon>
    </lineage>
</organism>
<dbReference type="SUPFAM" id="SSF52833">
    <property type="entry name" value="Thioredoxin-like"/>
    <property type="match status" value="1"/>
</dbReference>
<protein>
    <recommendedName>
        <fullName evidence="1">GST N-terminal domain-containing protein</fullName>
    </recommendedName>
</protein>
<evidence type="ECO:0000313" key="2">
    <source>
        <dbReference type="EMBL" id="ADI23483.1"/>
    </source>
</evidence>
<dbReference type="PROSITE" id="PS50404">
    <property type="entry name" value="GST_NTER"/>
    <property type="match status" value="1"/>
</dbReference>
<proteinExistence type="predicted"/>
<dbReference type="Pfam" id="PF13410">
    <property type="entry name" value="GST_C_2"/>
    <property type="match status" value="1"/>
</dbReference>
<sequence length="342" mass="39384">MSLPFKVLGAPGSPYSRKLRSVLRYRRIPFTWANRNSKEDINTPSLPVNLLPVMILPGENGDYSKAKIDSTPIIRYLEEQYSERSVIPSDPVMAFLDYLIEDYADEWLTKAMFHFRWAHKRNVDFAGSILPRWTMNHLSEEEISPISKAISERQIERLRYVGSNDLTGEFIEASYKKFIELLSDHLIGRRFVLGDRPGSSDFGIFGQLTQLAQTDPTCRDLTLEIAPRVFAWCDNVEDLSGLEPEDSDWMELEAIPDTLKEIFKEIGRTYAPFLLANAKAVVDGEEEWESEIDGKLWKQMPFVYQAKCLSWIREEFDNLEKTNQNRVLQLLEGTGCEVLITN</sequence>
<dbReference type="AlphaFoldDB" id="E7C7Q9"/>
<dbReference type="PANTHER" id="PTHR12289">
    <property type="entry name" value="METAXIN RELATED"/>
    <property type="match status" value="1"/>
</dbReference>
<dbReference type="Gene3D" id="1.20.1050.10">
    <property type="match status" value="1"/>
</dbReference>